<protein>
    <recommendedName>
        <fullName evidence="5">Deoxyribonuclease TATDN1</fullName>
    </recommendedName>
</protein>
<evidence type="ECO:0000256" key="5">
    <source>
        <dbReference type="ARBA" id="ARBA00039767"/>
    </source>
</evidence>
<feature type="binding site" evidence="7">
    <location>
        <position position="221"/>
    </location>
    <ligand>
        <name>a divalent metal cation</name>
        <dbReference type="ChEBI" id="CHEBI:60240"/>
        <label>1</label>
    </ligand>
</feature>
<evidence type="ECO:0000256" key="6">
    <source>
        <dbReference type="ARBA" id="ARBA00045223"/>
    </source>
</evidence>
<dbReference type="CDD" id="cd01310">
    <property type="entry name" value="TatD_DNAse"/>
    <property type="match status" value="1"/>
</dbReference>
<dbReference type="PANTHER" id="PTHR10060:SF15">
    <property type="entry name" value="DEOXYRIBONUCLEASE TATDN1"/>
    <property type="match status" value="1"/>
</dbReference>
<keyword evidence="2" id="KW-0540">Nuclease</keyword>
<accession>A0ABD1EU05</accession>
<name>A0ABD1EU05_HYPHA</name>
<dbReference type="GO" id="GO:0016787">
    <property type="term" value="F:hydrolase activity"/>
    <property type="evidence" value="ECO:0007669"/>
    <property type="project" value="UniProtKB-KW"/>
</dbReference>
<sequence length="299" mass="34195">MSFRKFIDIGANLTDSMYQGIYNGSTKHRPDIEDVLKRSWESGLTKIIITGGSLDESRKAIDLAKSDDRLYATVGCHPTRCSEFETNDFTPETYLQGLNDLIKNNQEKVIAFGECGLDYDRLQFCSKDVQKKYFQLQLSLNESLRLPLFLHCRNSATDLQAILKKYSFNGVVHSFDGTIAEARNFIDLGFYIGLNGCSLKTEENLETVKVLPEDRLLIETDCPWCDIRPTHASYKYIRDENKAIPSVKKEKWTCDSMVKGRNEPINIRQVLDVIAAIKNQPADQLCQQLYNNTMNLFFN</sequence>
<evidence type="ECO:0000313" key="8">
    <source>
        <dbReference type="EMBL" id="KAL1501956.1"/>
    </source>
</evidence>
<dbReference type="EMBL" id="JBDJPC010000005">
    <property type="protein sequence ID" value="KAL1501956.1"/>
    <property type="molecule type" value="Genomic_DNA"/>
</dbReference>
<dbReference type="PANTHER" id="PTHR10060">
    <property type="entry name" value="TATD FAMILY DEOXYRIBONUCLEASE"/>
    <property type="match status" value="1"/>
</dbReference>
<feature type="binding site" evidence="7">
    <location>
        <position position="173"/>
    </location>
    <ligand>
        <name>a divalent metal cation</name>
        <dbReference type="ChEBI" id="CHEBI:60240"/>
        <label>2</label>
    </ligand>
</feature>
<evidence type="ECO:0000256" key="3">
    <source>
        <dbReference type="ARBA" id="ARBA00022723"/>
    </source>
</evidence>
<reference evidence="8 9" key="1">
    <citation type="submission" date="2024-05" db="EMBL/GenBank/DDBJ databases">
        <title>Genetic variation in Jamaican populations of the coffee berry borer (Hypothenemus hampei).</title>
        <authorList>
            <person name="Errbii M."/>
            <person name="Myrie A."/>
        </authorList>
    </citation>
    <scope>NUCLEOTIDE SEQUENCE [LARGE SCALE GENOMIC DNA]</scope>
    <source>
        <strain evidence="8">JA-Hopewell-2020-01-JO</strain>
        <tissue evidence="8">Whole body</tissue>
    </source>
</reference>
<comment type="function">
    <text evidence="6">Deoxyribonuclease which catalyzes (in vitro) the decatenation of kinetoplast DNA, which are circular DNA catenated to each other, producing linear DNA molecules. Plays an important role in chromosomal segregation and cell cycle progression during eye development probably via its DNA decatenation activity.</text>
</comment>
<feature type="binding site" evidence="7">
    <location>
        <position position="114"/>
    </location>
    <ligand>
        <name>a divalent metal cation</name>
        <dbReference type="ChEBI" id="CHEBI:60240"/>
        <label>1</label>
    </ligand>
</feature>
<dbReference type="GO" id="GO:0046872">
    <property type="term" value="F:metal ion binding"/>
    <property type="evidence" value="ECO:0007669"/>
    <property type="project" value="UniProtKB-KW"/>
</dbReference>
<dbReference type="Gene3D" id="3.20.20.140">
    <property type="entry name" value="Metal-dependent hydrolases"/>
    <property type="match status" value="1"/>
</dbReference>
<evidence type="ECO:0000256" key="2">
    <source>
        <dbReference type="ARBA" id="ARBA00022722"/>
    </source>
</evidence>
<keyword evidence="4" id="KW-0378">Hydrolase</keyword>
<dbReference type="Proteomes" id="UP001566132">
    <property type="component" value="Unassembled WGS sequence"/>
</dbReference>
<evidence type="ECO:0000256" key="4">
    <source>
        <dbReference type="ARBA" id="ARBA00022801"/>
    </source>
</evidence>
<dbReference type="InterPro" id="IPR001130">
    <property type="entry name" value="TatD-like"/>
</dbReference>
<dbReference type="PIRSF" id="PIRSF005902">
    <property type="entry name" value="DNase_TatD"/>
    <property type="match status" value="1"/>
</dbReference>
<keyword evidence="9" id="KW-1185">Reference proteome</keyword>
<evidence type="ECO:0000256" key="7">
    <source>
        <dbReference type="PIRSR" id="PIRSR005902-1"/>
    </source>
</evidence>
<dbReference type="AlphaFoldDB" id="A0ABD1EU05"/>
<comment type="caution">
    <text evidence="8">The sequence shown here is derived from an EMBL/GenBank/DDBJ whole genome shotgun (WGS) entry which is preliminary data.</text>
</comment>
<comment type="similarity">
    <text evidence="1">Belongs to the metallo-dependent hydrolases superfamily. TatD-type hydrolase family.</text>
</comment>
<dbReference type="InterPro" id="IPR032466">
    <property type="entry name" value="Metal_Hydrolase"/>
</dbReference>
<dbReference type="InterPro" id="IPR050891">
    <property type="entry name" value="TatD-type_Hydrolase"/>
</dbReference>
<feature type="binding site" evidence="7">
    <location>
        <position position="151"/>
    </location>
    <ligand>
        <name>a divalent metal cation</name>
        <dbReference type="ChEBI" id="CHEBI:60240"/>
        <label>2</label>
    </ligand>
</feature>
<dbReference type="PROSITE" id="PS01091">
    <property type="entry name" value="TATD_3"/>
    <property type="match status" value="1"/>
</dbReference>
<dbReference type="SUPFAM" id="SSF51556">
    <property type="entry name" value="Metallo-dependent hydrolases"/>
    <property type="match status" value="1"/>
</dbReference>
<dbReference type="Pfam" id="PF01026">
    <property type="entry name" value="TatD_DNase"/>
    <property type="match status" value="1"/>
</dbReference>
<dbReference type="InterPro" id="IPR018228">
    <property type="entry name" value="DNase_TatD-rel_CS"/>
</dbReference>
<proteinExistence type="inferred from homology"/>
<dbReference type="GO" id="GO:0004518">
    <property type="term" value="F:nuclease activity"/>
    <property type="evidence" value="ECO:0007669"/>
    <property type="project" value="UniProtKB-KW"/>
</dbReference>
<keyword evidence="3 7" id="KW-0479">Metal-binding</keyword>
<gene>
    <name evidence="8" type="ORF">ABEB36_007179</name>
</gene>
<evidence type="ECO:0000256" key="1">
    <source>
        <dbReference type="ARBA" id="ARBA00009275"/>
    </source>
</evidence>
<evidence type="ECO:0000313" key="9">
    <source>
        <dbReference type="Proteomes" id="UP001566132"/>
    </source>
</evidence>
<organism evidence="8 9">
    <name type="scientific">Hypothenemus hampei</name>
    <name type="common">Coffee berry borer</name>
    <dbReference type="NCBI Taxonomy" id="57062"/>
    <lineage>
        <taxon>Eukaryota</taxon>
        <taxon>Metazoa</taxon>
        <taxon>Ecdysozoa</taxon>
        <taxon>Arthropoda</taxon>
        <taxon>Hexapoda</taxon>
        <taxon>Insecta</taxon>
        <taxon>Pterygota</taxon>
        <taxon>Neoptera</taxon>
        <taxon>Endopterygota</taxon>
        <taxon>Coleoptera</taxon>
        <taxon>Polyphaga</taxon>
        <taxon>Cucujiformia</taxon>
        <taxon>Curculionidae</taxon>
        <taxon>Scolytinae</taxon>
        <taxon>Hypothenemus</taxon>
    </lineage>
</organism>